<dbReference type="AlphaFoldDB" id="A0A7I8JD02"/>
<evidence type="ECO:0000256" key="2">
    <source>
        <dbReference type="SAM" id="SignalP"/>
    </source>
</evidence>
<feature type="chain" id="PRO_5029776541" evidence="2">
    <location>
        <begin position="30"/>
        <end position="123"/>
    </location>
</feature>
<keyword evidence="4" id="KW-1185">Reference proteome</keyword>
<keyword evidence="2" id="KW-0732">Signal</keyword>
<reference evidence="3 4" key="1">
    <citation type="submission" date="2019-12" db="EMBL/GenBank/DDBJ databases">
        <authorList>
            <person name="Scholz U."/>
            <person name="Mascher M."/>
            <person name="Fiebig A."/>
        </authorList>
    </citation>
    <scope>NUCLEOTIDE SEQUENCE</scope>
</reference>
<gene>
    <name evidence="3" type="ORF">SI7747_11014373</name>
</gene>
<feature type="compositionally biased region" description="Pro residues" evidence="1">
    <location>
        <begin position="50"/>
        <end position="74"/>
    </location>
</feature>
<evidence type="ECO:0000256" key="1">
    <source>
        <dbReference type="SAM" id="MobiDB-lite"/>
    </source>
</evidence>
<dbReference type="EMBL" id="LR743598">
    <property type="protein sequence ID" value="CAA2628732.1"/>
    <property type="molecule type" value="Genomic_DNA"/>
</dbReference>
<name>A0A7I8JD02_SPIIN</name>
<evidence type="ECO:0000313" key="4">
    <source>
        <dbReference type="Proteomes" id="UP001189122"/>
    </source>
</evidence>
<accession>A0A7I8JD02</accession>
<protein>
    <submittedName>
        <fullName evidence="3">Uncharacterized protein</fullName>
    </submittedName>
</protein>
<proteinExistence type="predicted"/>
<feature type="region of interest" description="Disordered" evidence="1">
    <location>
        <begin position="50"/>
        <end position="81"/>
    </location>
</feature>
<organism evidence="3">
    <name type="scientific">Spirodela intermedia</name>
    <name type="common">Intermediate duckweed</name>
    <dbReference type="NCBI Taxonomy" id="51605"/>
    <lineage>
        <taxon>Eukaryota</taxon>
        <taxon>Viridiplantae</taxon>
        <taxon>Streptophyta</taxon>
        <taxon>Embryophyta</taxon>
        <taxon>Tracheophyta</taxon>
        <taxon>Spermatophyta</taxon>
        <taxon>Magnoliopsida</taxon>
        <taxon>Liliopsida</taxon>
        <taxon>Araceae</taxon>
        <taxon>Lemnoideae</taxon>
        <taxon>Spirodela</taxon>
    </lineage>
</organism>
<evidence type="ECO:0000313" key="3">
    <source>
        <dbReference type="EMBL" id="CAA2628732.1"/>
    </source>
</evidence>
<dbReference type="Proteomes" id="UP001189122">
    <property type="component" value="Unassembled WGS sequence"/>
</dbReference>
<dbReference type="EMBL" id="CACRZD030000011">
    <property type="protein sequence ID" value="CAA6667979.1"/>
    <property type="molecule type" value="Genomic_DNA"/>
</dbReference>
<feature type="signal peptide" evidence="2">
    <location>
        <begin position="1"/>
        <end position="29"/>
    </location>
</feature>
<sequence>MEEGRWRSLLLMAWAIAGFLLLSSPEVGSVADLPYSGSLCAAKCGTCPVLPPPPPPPPPKKGQPKSSSPPPPPAALAEGQRGSQSYPYYYFYTSSGGLQARRSSAITECLMPLVLSVMVVHLR</sequence>